<dbReference type="EMBL" id="OC872059">
    <property type="protein sequence ID" value="CAD7635698.1"/>
    <property type="molecule type" value="Genomic_DNA"/>
</dbReference>
<evidence type="ECO:0000313" key="2">
    <source>
        <dbReference type="Proteomes" id="UP000759131"/>
    </source>
</evidence>
<dbReference type="AlphaFoldDB" id="A0A7R9L667"/>
<accession>A0A7R9L667</accession>
<evidence type="ECO:0000313" key="1">
    <source>
        <dbReference type="EMBL" id="CAD7635698.1"/>
    </source>
</evidence>
<keyword evidence="2" id="KW-1185">Reference proteome</keyword>
<name>A0A7R9L667_9ACAR</name>
<dbReference type="EMBL" id="CAJPIZ010017484">
    <property type="protein sequence ID" value="CAG2116128.1"/>
    <property type="molecule type" value="Genomic_DNA"/>
</dbReference>
<proteinExistence type="predicted"/>
<reference evidence="1" key="1">
    <citation type="submission" date="2020-11" db="EMBL/GenBank/DDBJ databases">
        <authorList>
            <person name="Tran Van P."/>
        </authorList>
    </citation>
    <scope>NUCLEOTIDE SEQUENCE</scope>
</reference>
<gene>
    <name evidence="1" type="ORF">OSB1V03_LOCUS16089</name>
</gene>
<sequence length="312" mass="36224">MNSKTPNENGVILCDESDEDCQDETTTVKQYNLAQPDESSYKQSLKSIFTEMESTVFANVVNTTGSTSPTASWTINHPEHVDLNSSNEKADINYTTDDQGELVGSDEFYQHVNQELLAVEEGARTLRQRFNHLWRLIPRCERGAFMNFSTKVFSVIKWLWDKLVYMFERVCYWGARGWQYVRDLFSKTWNDINSLLGITNFKLQIKNMRTNDNPDYSSSSVSDQEDNEVDNHDDTWLYYSNLLIVSTLNTCSVNDWLMDQERFARTSRYVFNALWTVASESGRGLIMTCCDMVISWFNRLVHRLVGSMERKL</sequence>
<protein>
    <submittedName>
        <fullName evidence="1">Uncharacterized protein</fullName>
    </submittedName>
</protein>
<organism evidence="1">
    <name type="scientific">Medioppia subpectinata</name>
    <dbReference type="NCBI Taxonomy" id="1979941"/>
    <lineage>
        <taxon>Eukaryota</taxon>
        <taxon>Metazoa</taxon>
        <taxon>Ecdysozoa</taxon>
        <taxon>Arthropoda</taxon>
        <taxon>Chelicerata</taxon>
        <taxon>Arachnida</taxon>
        <taxon>Acari</taxon>
        <taxon>Acariformes</taxon>
        <taxon>Sarcoptiformes</taxon>
        <taxon>Oribatida</taxon>
        <taxon>Brachypylina</taxon>
        <taxon>Oppioidea</taxon>
        <taxon>Oppiidae</taxon>
        <taxon>Medioppia</taxon>
    </lineage>
</organism>
<dbReference type="Proteomes" id="UP000759131">
    <property type="component" value="Unassembled WGS sequence"/>
</dbReference>